<dbReference type="GeneID" id="94829087"/>
<dbReference type="VEuPathDB" id="TrichDB:TRFO_08593"/>
<dbReference type="EMBL" id="MLAK01001026">
    <property type="protein sequence ID" value="OHS99038.1"/>
    <property type="molecule type" value="Genomic_DNA"/>
</dbReference>
<protein>
    <submittedName>
        <fullName evidence="1">Uncharacterized protein</fullName>
    </submittedName>
</protein>
<accession>A0A1J4JIR8</accession>
<dbReference type="RefSeq" id="XP_068352175.1">
    <property type="nucleotide sequence ID" value="XM_068494383.1"/>
</dbReference>
<proteinExistence type="predicted"/>
<dbReference type="Proteomes" id="UP000179807">
    <property type="component" value="Unassembled WGS sequence"/>
</dbReference>
<sequence length="152" mass="17455">MILNVNEGKSSVKTAKQTLLLSQLSTDDPNPLLNTKLMLLVRELKSQNVKNGVFNVIDQDHVQQTCRYSYETMECNVMKDDGIDFTISPLTRFPNNKNDEEGENNFRESFSLFADTLIRNIESAAQSLLFRDFEGTMNHYIVLNLLQLFLDQ</sequence>
<gene>
    <name evidence="1" type="ORF">TRFO_08593</name>
</gene>
<evidence type="ECO:0000313" key="1">
    <source>
        <dbReference type="EMBL" id="OHS99038.1"/>
    </source>
</evidence>
<organism evidence="1 2">
    <name type="scientific">Tritrichomonas foetus</name>
    <dbReference type="NCBI Taxonomy" id="1144522"/>
    <lineage>
        <taxon>Eukaryota</taxon>
        <taxon>Metamonada</taxon>
        <taxon>Parabasalia</taxon>
        <taxon>Tritrichomonadida</taxon>
        <taxon>Tritrichomonadidae</taxon>
        <taxon>Tritrichomonas</taxon>
    </lineage>
</organism>
<name>A0A1J4JIR8_9EUKA</name>
<dbReference type="AlphaFoldDB" id="A0A1J4JIR8"/>
<reference evidence="1" key="1">
    <citation type="submission" date="2016-10" db="EMBL/GenBank/DDBJ databases">
        <authorList>
            <person name="Benchimol M."/>
            <person name="Almeida L.G."/>
            <person name="Vasconcelos A.T."/>
            <person name="Perreira-Neves A."/>
            <person name="Rosa I.A."/>
            <person name="Tasca T."/>
            <person name="Bogo M.R."/>
            <person name="de Souza W."/>
        </authorList>
    </citation>
    <scope>NUCLEOTIDE SEQUENCE [LARGE SCALE GENOMIC DNA]</scope>
    <source>
        <strain evidence="1">K</strain>
    </source>
</reference>
<keyword evidence="2" id="KW-1185">Reference proteome</keyword>
<evidence type="ECO:0000313" key="2">
    <source>
        <dbReference type="Proteomes" id="UP000179807"/>
    </source>
</evidence>
<comment type="caution">
    <text evidence="1">The sequence shown here is derived from an EMBL/GenBank/DDBJ whole genome shotgun (WGS) entry which is preliminary data.</text>
</comment>
<dbReference type="OrthoDB" id="10672049at2759"/>